<dbReference type="Gene3D" id="1.10.10.1150">
    <property type="entry name" value="Coenzyme PQQ synthesis protein D (PqqD)"/>
    <property type="match status" value="1"/>
</dbReference>
<dbReference type="InterPro" id="IPR041881">
    <property type="entry name" value="PqqD_sf"/>
</dbReference>
<evidence type="ECO:0000313" key="2">
    <source>
        <dbReference type="Proteomes" id="UP000256388"/>
    </source>
</evidence>
<accession>A0A347ZT14</accession>
<keyword evidence="2" id="KW-1185">Reference proteome</keyword>
<organism evidence="1 2">
    <name type="scientific">Pelolinea submarina</name>
    <dbReference type="NCBI Taxonomy" id="913107"/>
    <lineage>
        <taxon>Bacteria</taxon>
        <taxon>Bacillati</taxon>
        <taxon>Chloroflexota</taxon>
        <taxon>Anaerolineae</taxon>
        <taxon>Anaerolineales</taxon>
        <taxon>Anaerolineaceae</taxon>
        <taxon>Pelolinea</taxon>
    </lineage>
</organism>
<evidence type="ECO:0000313" key="1">
    <source>
        <dbReference type="EMBL" id="REG10979.1"/>
    </source>
</evidence>
<dbReference type="EMBL" id="QUMS01000001">
    <property type="protein sequence ID" value="REG10979.1"/>
    <property type="molecule type" value="Genomic_DNA"/>
</dbReference>
<dbReference type="InterPro" id="IPR008792">
    <property type="entry name" value="PQQD"/>
</dbReference>
<dbReference type="AlphaFoldDB" id="A0A347ZT14"/>
<reference evidence="1 2" key="1">
    <citation type="submission" date="2018-08" db="EMBL/GenBank/DDBJ databases">
        <title>Genomic Encyclopedia of Type Strains, Phase IV (KMG-IV): sequencing the most valuable type-strain genomes for metagenomic binning, comparative biology and taxonomic classification.</title>
        <authorList>
            <person name="Goeker M."/>
        </authorList>
    </citation>
    <scope>NUCLEOTIDE SEQUENCE [LARGE SCALE GENOMIC DNA]</scope>
    <source>
        <strain evidence="1 2">DSM 23923</strain>
    </source>
</reference>
<dbReference type="Gene3D" id="3.20.20.70">
    <property type="entry name" value="Aldolase class I"/>
    <property type="match status" value="1"/>
</dbReference>
<protein>
    <submittedName>
        <fullName evidence="1">MoaA/NifB/PqqE/SkfB family radical SAM enzyme</fullName>
    </submittedName>
</protein>
<proteinExistence type="predicted"/>
<dbReference type="InterPro" id="IPR058240">
    <property type="entry name" value="rSAM_sf"/>
</dbReference>
<dbReference type="InterPro" id="IPR050377">
    <property type="entry name" value="Radical_SAM_PqqE_MftC-like"/>
</dbReference>
<dbReference type="Proteomes" id="UP000256388">
    <property type="component" value="Unassembled WGS sequence"/>
</dbReference>
<gene>
    <name evidence="1" type="ORF">DFR64_0850</name>
</gene>
<dbReference type="RefSeq" id="WP_116224127.1">
    <property type="nucleotide sequence ID" value="NZ_AP018437.1"/>
</dbReference>
<comment type="caution">
    <text evidence="1">The sequence shown here is derived from an EMBL/GenBank/DDBJ whole genome shotgun (WGS) entry which is preliminary data.</text>
</comment>
<dbReference type="GO" id="GO:0006783">
    <property type="term" value="P:heme biosynthetic process"/>
    <property type="evidence" value="ECO:0007669"/>
    <property type="project" value="TreeGrafter"/>
</dbReference>
<name>A0A347ZT14_9CHLR</name>
<dbReference type="SUPFAM" id="SSF102114">
    <property type="entry name" value="Radical SAM enzymes"/>
    <property type="match status" value="1"/>
</dbReference>
<dbReference type="PANTHER" id="PTHR11228:SF7">
    <property type="entry name" value="PQQA PEPTIDE CYCLASE"/>
    <property type="match status" value="1"/>
</dbReference>
<sequence length="384" mass="42422">MFKKIEDFFDSFYTRAETIPAGIYLYQAPPDAELPYKLHLRVESDGSGILILNASTVLHLNQTAAEYTYYLIKGMEKSAIADTVSQRYSIPRETAEQDLVEFMDKIDALVNSQDLDPVTFLDMERVAPYSQKLSAPYRLDCALTYRVSDGTDASVAPTERVSRELSTAEWQTVMKNAWQAGIPHIIFTGGEPTLRDDLPELITYAEELGLVSGLLSDGYKLAAKKYSLDLLEKGLDHILLLANPDDKRFWSALKVLMPLDIAVTVHITLTANNCAGFPALLDKLAKADVVSVSLSVAEESLSDELQKAGEQAAALGMSQVWDLPVPYSASHPVAFELADQKTPQGAGKAWLYVEPDGDVLPAQGVNKVLGNLLTDPWEKIWKRH</sequence>
<dbReference type="InterPro" id="IPR013785">
    <property type="entry name" value="Aldolase_TIM"/>
</dbReference>
<dbReference type="OrthoDB" id="9808591at2"/>
<dbReference type="Pfam" id="PF05402">
    <property type="entry name" value="PqqD"/>
    <property type="match status" value="1"/>
</dbReference>
<dbReference type="PANTHER" id="PTHR11228">
    <property type="entry name" value="RADICAL SAM DOMAIN PROTEIN"/>
    <property type="match status" value="1"/>
</dbReference>